<keyword evidence="4" id="KW-1185">Reference proteome</keyword>
<sequence>MGLTQKLSRFAARHTANRWLPLNKGRGVVSFSFDDVPASACHQGAMLLELYQARGTFYICGSLTDGVEQNQPCHSVEDLRRLLENEHEIGCHTYSHTNCANATPSFLQEDWERNQAFFKQHGITNHGFAFPFGAYDLGSKLAASKRFAYNRITGGGTQTGRADLSALRAQALYSANNNEDEIGALIKHTASEGGWLILYSHEVSETPGPWGATPALLESALQTATQESCQILPVHKAIDFFLS</sequence>
<dbReference type="InterPro" id="IPR002509">
    <property type="entry name" value="NODB_dom"/>
</dbReference>
<name>A0A318JGJ8_9BURK</name>
<evidence type="ECO:0000313" key="4">
    <source>
        <dbReference type="Proteomes" id="UP000247792"/>
    </source>
</evidence>
<dbReference type="InterPro" id="IPR011330">
    <property type="entry name" value="Glyco_hydro/deAcase_b/a-brl"/>
</dbReference>
<accession>A0A318JGJ8</accession>
<dbReference type="SUPFAM" id="SSF88713">
    <property type="entry name" value="Glycoside hydrolase/deacetylase"/>
    <property type="match status" value="1"/>
</dbReference>
<dbReference type="PROSITE" id="PS51677">
    <property type="entry name" value="NODB"/>
    <property type="match status" value="1"/>
</dbReference>
<protein>
    <submittedName>
        <fullName evidence="3">Polysaccharide deacetylase</fullName>
    </submittedName>
</protein>
<dbReference type="PANTHER" id="PTHR34216">
    <property type="match status" value="1"/>
</dbReference>
<gene>
    <name evidence="3" type="ORF">DFR42_101471</name>
</gene>
<proteinExistence type="predicted"/>
<dbReference type="Proteomes" id="UP000247792">
    <property type="component" value="Unassembled WGS sequence"/>
</dbReference>
<dbReference type="GO" id="GO:0016810">
    <property type="term" value="F:hydrolase activity, acting on carbon-nitrogen (but not peptide) bonds"/>
    <property type="evidence" value="ECO:0007669"/>
    <property type="project" value="InterPro"/>
</dbReference>
<organism evidence="3 4">
    <name type="scientific">Undibacterium pigrum</name>
    <dbReference type="NCBI Taxonomy" id="401470"/>
    <lineage>
        <taxon>Bacteria</taxon>
        <taxon>Pseudomonadati</taxon>
        <taxon>Pseudomonadota</taxon>
        <taxon>Betaproteobacteria</taxon>
        <taxon>Burkholderiales</taxon>
        <taxon>Oxalobacteraceae</taxon>
        <taxon>Undibacterium</taxon>
    </lineage>
</organism>
<dbReference type="PANTHER" id="PTHR34216:SF11">
    <property type="entry name" value="CHITOOLIGOSACCHARIDE DEACETYLASE"/>
    <property type="match status" value="1"/>
</dbReference>
<dbReference type="EMBL" id="QJKB01000001">
    <property type="protein sequence ID" value="PXX46895.1"/>
    <property type="molecule type" value="Genomic_DNA"/>
</dbReference>
<dbReference type="GO" id="GO:0005975">
    <property type="term" value="P:carbohydrate metabolic process"/>
    <property type="evidence" value="ECO:0007669"/>
    <property type="project" value="InterPro"/>
</dbReference>
<evidence type="ECO:0000313" key="3">
    <source>
        <dbReference type="EMBL" id="PXX46895.1"/>
    </source>
</evidence>
<comment type="caution">
    <text evidence="3">The sequence shown here is derived from an EMBL/GenBank/DDBJ whole genome shotgun (WGS) entry which is preliminary data.</text>
</comment>
<reference evidence="3 4" key="1">
    <citation type="submission" date="2018-05" db="EMBL/GenBank/DDBJ databases">
        <title>Genomic Encyclopedia of Type Strains, Phase IV (KMG-IV): sequencing the most valuable type-strain genomes for metagenomic binning, comparative biology and taxonomic classification.</title>
        <authorList>
            <person name="Goeker M."/>
        </authorList>
    </citation>
    <scope>NUCLEOTIDE SEQUENCE [LARGE SCALE GENOMIC DNA]</scope>
    <source>
        <strain evidence="3 4">DSM 19792</strain>
    </source>
</reference>
<dbReference type="Gene3D" id="3.20.20.370">
    <property type="entry name" value="Glycoside hydrolase/deacetylase"/>
    <property type="match status" value="1"/>
</dbReference>
<dbReference type="RefSeq" id="WP_110253332.1">
    <property type="nucleotide sequence ID" value="NZ_QJKB01000001.1"/>
</dbReference>
<dbReference type="AlphaFoldDB" id="A0A318JGJ8"/>
<keyword evidence="1" id="KW-0732">Signal</keyword>
<dbReference type="OrthoDB" id="8681108at2"/>
<evidence type="ECO:0000259" key="2">
    <source>
        <dbReference type="PROSITE" id="PS51677"/>
    </source>
</evidence>
<dbReference type="InterPro" id="IPR051398">
    <property type="entry name" value="Polysacch_Deacetylase"/>
</dbReference>
<dbReference type="Pfam" id="PF01522">
    <property type="entry name" value="Polysacc_deac_1"/>
    <property type="match status" value="1"/>
</dbReference>
<evidence type="ECO:0000256" key="1">
    <source>
        <dbReference type="ARBA" id="ARBA00022729"/>
    </source>
</evidence>
<feature type="domain" description="NodB homology" evidence="2">
    <location>
        <begin position="27"/>
        <end position="243"/>
    </location>
</feature>